<dbReference type="EMBL" id="CAJNOO010001397">
    <property type="protein sequence ID" value="CAF1146758.1"/>
    <property type="molecule type" value="Genomic_DNA"/>
</dbReference>
<gene>
    <name evidence="4" type="ORF">FNK824_LOCUS7042</name>
    <name evidence="5" type="ORF">OTI717_LOCUS10689</name>
    <name evidence="3" type="ORF">RFH988_LOCUS21688</name>
    <name evidence="2" type="ORF">SEV965_LOCUS17513</name>
</gene>
<dbReference type="Proteomes" id="UP000663823">
    <property type="component" value="Unassembled WGS sequence"/>
</dbReference>
<keyword evidence="1" id="KW-1133">Transmembrane helix</keyword>
<protein>
    <submittedName>
        <fullName evidence="3">Uncharacterized protein</fullName>
    </submittedName>
</protein>
<reference evidence="3" key="1">
    <citation type="submission" date="2021-02" db="EMBL/GenBank/DDBJ databases">
        <authorList>
            <person name="Nowell W R."/>
        </authorList>
    </citation>
    <scope>NUCLEOTIDE SEQUENCE</scope>
</reference>
<dbReference type="AlphaFoldDB" id="A0A814SDG0"/>
<dbReference type="Proteomes" id="UP000663889">
    <property type="component" value="Unassembled WGS sequence"/>
</dbReference>
<comment type="caution">
    <text evidence="3">The sequence shown here is derived from an EMBL/GenBank/DDBJ whole genome shotgun (WGS) entry which is preliminary data.</text>
</comment>
<keyword evidence="1" id="KW-0472">Membrane</keyword>
<evidence type="ECO:0000313" key="3">
    <source>
        <dbReference type="EMBL" id="CAF1146758.1"/>
    </source>
</evidence>
<evidence type="ECO:0000313" key="4">
    <source>
        <dbReference type="EMBL" id="CAF3668645.1"/>
    </source>
</evidence>
<feature type="transmembrane region" description="Helical" evidence="1">
    <location>
        <begin position="44"/>
        <end position="68"/>
    </location>
</feature>
<keyword evidence="1" id="KW-0812">Transmembrane</keyword>
<evidence type="ECO:0000313" key="6">
    <source>
        <dbReference type="Proteomes" id="UP000663882"/>
    </source>
</evidence>
<evidence type="ECO:0000313" key="5">
    <source>
        <dbReference type="EMBL" id="CAF3672876.1"/>
    </source>
</evidence>
<proteinExistence type="predicted"/>
<feature type="transmembrane region" description="Helical" evidence="1">
    <location>
        <begin position="7"/>
        <end position="24"/>
    </location>
</feature>
<dbReference type="EMBL" id="CAJOAX010000977">
    <property type="protein sequence ID" value="CAF3672876.1"/>
    <property type="molecule type" value="Genomic_DNA"/>
</dbReference>
<name>A0A814SDG0_9BILA</name>
<organism evidence="3 6">
    <name type="scientific">Rotaria sordida</name>
    <dbReference type="NCBI Taxonomy" id="392033"/>
    <lineage>
        <taxon>Eukaryota</taxon>
        <taxon>Metazoa</taxon>
        <taxon>Spiralia</taxon>
        <taxon>Gnathifera</taxon>
        <taxon>Rotifera</taxon>
        <taxon>Eurotatoria</taxon>
        <taxon>Bdelloidea</taxon>
        <taxon>Philodinida</taxon>
        <taxon>Philodinidae</taxon>
        <taxon>Rotaria</taxon>
    </lineage>
</organism>
<feature type="transmembrane region" description="Helical" evidence="1">
    <location>
        <begin position="109"/>
        <end position="130"/>
    </location>
</feature>
<feature type="transmembrane region" description="Helical" evidence="1">
    <location>
        <begin position="75"/>
        <end position="97"/>
    </location>
</feature>
<dbReference type="EMBL" id="CAJNOU010001006">
    <property type="protein sequence ID" value="CAF1132838.1"/>
    <property type="molecule type" value="Genomic_DNA"/>
</dbReference>
<evidence type="ECO:0000256" key="1">
    <source>
        <dbReference type="SAM" id="Phobius"/>
    </source>
</evidence>
<sequence length="149" mass="17524">MMKKIRLILVTLHVLITIFLIYNPHFHLSFVVNLLNYEKQISFIIHYIINLFCISFYHSSCIIAIWYSHRYSTRIIGATGILLIGEFLQLIAKIIQHKIEIQHILVGELFINIITLLLFLIAIIITFMLAKKISQHEKDFMRVELLTNT</sequence>
<evidence type="ECO:0000313" key="2">
    <source>
        <dbReference type="EMBL" id="CAF1132838.1"/>
    </source>
</evidence>
<dbReference type="Proteomes" id="UP000663882">
    <property type="component" value="Unassembled WGS sequence"/>
</dbReference>
<accession>A0A814SDG0</accession>
<dbReference type="OrthoDB" id="9982552at2759"/>
<dbReference type="Proteomes" id="UP000663874">
    <property type="component" value="Unassembled WGS sequence"/>
</dbReference>
<dbReference type="EMBL" id="CAJOBE010000635">
    <property type="protein sequence ID" value="CAF3668645.1"/>
    <property type="molecule type" value="Genomic_DNA"/>
</dbReference>